<dbReference type="AlphaFoldDB" id="A0A563E5I2"/>
<name>A0A563E5I2_9MICO</name>
<dbReference type="InterPro" id="IPR029063">
    <property type="entry name" value="SAM-dependent_MTases_sf"/>
</dbReference>
<dbReference type="SUPFAM" id="SSF53335">
    <property type="entry name" value="S-adenosyl-L-methionine-dependent methyltransferases"/>
    <property type="match status" value="1"/>
</dbReference>
<dbReference type="EMBL" id="VCQV01000007">
    <property type="protein sequence ID" value="TWP37124.1"/>
    <property type="molecule type" value="Genomic_DNA"/>
</dbReference>
<keyword evidence="1" id="KW-0489">Methyltransferase</keyword>
<protein>
    <submittedName>
        <fullName evidence="1">Class I SAM-dependent methyltransferase</fullName>
    </submittedName>
</protein>
<sequence>MDTSAFFARLEAAFPADPQDCDPIDPQWQTIVADVSGFTARNELAVLNLAATCMPSSEAYLEVGTYKGRSICAAVQNNVDKRFYAVENFLEFGMAGQLARDELTSNLERYAAGSDIRLVEGDCFKFMSRPGAIDRPVGVYFYDGEHTLLAHYLALAVVEPLLADEALVLVDDATWPMVGRAHALFMRTHPGWRVQATWDARQVEDPRWANGLHALVFHRVADRPRTRRVDEVLRLYETGVQRHLNKAAWRCAAHVPEPAKDVVRAFMARSRAIGTDARRPPTSKG</sequence>
<evidence type="ECO:0000313" key="2">
    <source>
        <dbReference type="Proteomes" id="UP000320244"/>
    </source>
</evidence>
<reference evidence="1 2" key="1">
    <citation type="submission" date="2019-05" db="EMBL/GenBank/DDBJ databases">
        <authorList>
            <person name="Lee S.D."/>
        </authorList>
    </citation>
    <scope>NUCLEOTIDE SEQUENCE [LARGE SCALE GENOMIC DNA]</scope>
    <source>
        <strain evidence="1 2">C5-26</strain>
    </source>
</reference>
<dbReference type="Pfam" id="PF13578">
    <property type="entry name" value="Methyltransf_24"/>
    <property type="match status" value="1"/>
</dbReference>
<keyword evidence="1" id="KW-0808">Transferase</keyword>
<reference evidence="1 2" key="2">
    <citation type="submission" date="2019-08" db="EMBL/GenBank/DDBJ databases">
        <title>Jejuicoccus antrihumi gen. nov., sp. nov., a new member of the family Dermacoccaceae isolated from a cave.</title>
        <authorList>
            <person name="Schumann P."/>
            <person name="Kim I.S."/>
        </authorList>
    </citation>
    <scope>NUCLEOTIDE SEQUENCE [LARGE SCALE GENOMIC DNA]</scope>
    <source>
        <strain evidence="1 2">C5-26</strain>
    </source>
</reference>
<gene>
    <name evidence="1" type="ORF">FGL98_06805</name>
</gene>
<dbReference type="Proteomes" id="UP000320244">
    <property type="component" value="Unassembled WGS sequence"/>
</dbReference>
<comment type="caution">
    <text evidence="1">The sequence shown here is derived from an EMBL/GenBank/DDBJ whole genome shotgun (WGS) entry which is preliminary data.</text>
</comment>
<dbReference type="Gene3D" id="3.40.50.150">
    <property type="entry name" value="Vaccinia Virus protein VP39"/>
    <property type="match status" value="1"/>
</dbReference>
<dbReference type="OrthoDB" id="146908at2"/>
<dbReference type="RefSeq" id="WP_146315989.1">
    <property type="nucleotide sequence ID" value="NZ_VCQV01000007.1"/>
</dbReference>
<dbReference type="GO" id="GO:0032259">
    <property type="term" value="P:methylation"/>
    <property type="evidence" value="ECO:0007669"/>
    <property type="project" value="UniProtKB-KW"/>
</dbReference>
<evidence type="ECO:0000313" key="1">
    <source>
        <dbReference type="EMBL" id="TWP37124.1"/>
    </source>
</evidence>
<organism evidence="1 2">
    <name type="scientific">Leekyejoonella antrihumi</name>
    <dbReference type="NCBI Taxonomy" id="1660198"/>
    <lineage>
        <taxon>Bacteria</taxon>
        <taxon>Bacillati</taxon>
        <taxon>Actinomycetota</taxon>
        <taxon>Actinomycetes</taxon>
        <taxon>Micrococcales</taxon>
        <taxon>Dermacoccaceae</taxon>
        <taxon>Leekyejoonella</taxon>
    </lineage>
</organism>
<proteinExistence type="predicted"/>
<dbReference type="GO" id="GO:0008168">
    <property type="term" value="F:methyltransferase activity"/>
    <property type="evidence" value="ECO:0007669"/>
    <property type="project" value="UniProtKB-KW"/>
</dbReference>
<accession>A0A563E5I2</accession>
<keyword evidence="2" id="KW-1185">Reference proteome</keyword>